<dbReference type="SUPFAM" id="SSF50104">
    <property type="entry name" value="Translation proteins SH3-like domain"/>
    <property type="match status" value="1"/>
</dbReference>
<reference evidence="1 2" key="1">
    <citation type="journal article" date="2016" name="Sci. Rep.">
        <title>The genome sequence of the outbreeding globe artichoke constructed de novo incorporating a phase-aware low-pass sequencing strategy of F1 progeny.</title>
        <authorList>
            <person name="Scaglione D."/>
            <person name="Reyes-Chin-Wo S."/>
            <person name="Acquadro A."/>
            <person name="Froenicke L."/>
            <person name="Portis E."/>
            <person name="Beitel C."/>
            <person name="Tirone M."/>
            <person name="Mauro R."/>
            <person name="Lo Monaco A."/>
            <person name="Mauromicale G."/>
            <person name="Faccioli P."/>
            <person name="Cattivelli L."/>
            <person name="Rieseberg L."/>
            <person name="Michelmore R."/>
            <person name="Lanteri S."/>
        </authorList>
    </citation>
    <scope>NUCLEOTIDE SEQUENCE [LARGE SCALE GENOMIC DNA]</scope>
    <source>
        <strain evidence="1">2C</strain>
    </source>
</reference>
<dbReference type="GO" id="GO:0005840">
    <property type="term" value="C:ribosome"/>
    <property type="evidence" value="ECO:0007669"/>
    <property type="project" value="UniProtKB-KW"/>
</dbReference>
<keyword evidence="1" id="KW-0687">Ribonucleoprotein</keyword>
<evidence type="ECO:0000313" key="2">
    <source>
        <dbReference type="Proteomes" id="UP000243975"/>
    </source>
</evidence>
<dbReference type="STRING" id="59895.A0A103XXI8"/>
<dbReference type="EMBL" id="LEKV01003772">
    <property type="protein sequence ID" value="KVH98656.1"/>
    <property type="molecule type" value="Genomic_DNA"/>
</dbReference>
<sequence length="104" mass="11658">MIELHYHIRLALEIDHIKITFWEVHLISKNCSATVGQVGNVEVNQKSLGRAGLSSDSSNLLHLVVKGSPVISSKKRKMKGFTHQMIQVLDKNLQCTRTPLLTIL</sequence>
<name>A0A103XXI8_CYNCS</name>
<dbReference type="AlphaFoldDB" id="A0A103XXI8"/>
<organism evidence="1 2">
    <name type="scientific">Cynara cardunculus var. scolymus</name>
    <name type="common">Globe artichoke</name>
    <name type="synonym">Cynara scolymus</name>
    <dbReference type="NCBI Taxonomy" id="59895"/>
    <lineage>
        <taxon>Eukaryota</taxon>
        <taxon>Viridiplantae</taxon>
        <taxon>Streptophyta</taxon>
        <taxon>Embryophyta</taxon>
        <taxon>Tracheophyta</taxon>
        <taxon>Spermatophyta</taxon>
        <taxon>Magnoliopsida</taxon>
        <taxon>eudicotyledons</taxon>
        <taxon>Gunneridae</taxon>
        <taxon>Pentapetalae</taxon>
        <taxon>asterids</taxon>
        <taxon>campanulids</taxon>
        <taxon>Asterales</taxon>
        <taxon>Asteraceae</taxon>
        <taxon>Carduoideae</taxon>
        <taxon>Cardueae</taxon>
        <taxon>Carduinae</taxon>
        <taxon>Cynara</taxon>
    </lineage>
</organism>
<dbReference type="Proteomes" id="UP000243975">
    <property type="component" value="Unassembled WGS sequence"/>
</dbReference>
<dbReference type="InterPro" id="IPR008991">
    <property type="entry name" value="Translation_prot_SH3-like_sf"/>
</dbReference>
<keyword evidence="1" id="KW-0689">Ribosomal protein</keyword>
<evidence type="ECO:0000313" key="1">
    <source>
        <dbReference type="EMBL" id="KVH98656.1"/>
    </source>
</evidence>
<protein>
    <submittedName>
        <fullName evidence="1">Ribosomal protein L2, C-terminal</fullName>
    </submittedName>
</protein>
<proteinExistence type="predicted"/>
<gene>
    <name evidence="1" type="ORF">Ccrd_023117</name>
</gene>
<dbReference type="Gramene" id="KVH98656">
    <property type="protein sequence ID" value="KVH98656"/>
    <property type="gene ID" value="Ccrd_023117"/>
</dbReference>
<accession>A0A103XXI8</accession>
<keyword evidence="2" id="KW-1185">Reference proteome</keyword>
<comment type="caution">
    <text evidence="1">The sequence shown here is derived from an EMBL/GenBank/DDBJ whole genome shotgun (WGS) entry which is preliminary data.</text>
</comment>